<evidence type="ECO:0000256" key="4">
    <source>
        <dbReference type="ARBA" id="ARBA00022833"/>
    </source>
</evidence>
<dbReference type="Gene3D" id="3.60.15.10">
    <property type="entry name" value="Ribonuclease Z/Hydroxyacylglutathione hydrolase-like"/>
    <property type="match status" value="1"/>
</dbReference>
<keyword evidence="7" id="KW-1185">Reference proteome</keyword>
<dbReference type="InterPro" id="IPR051013">
    <property type="entry name" value="MBL_superfamily_lactonases"/>
</dbReference>
<evidence type="ECO:0000313" key="7">
    <source>
        <dbReference type="Proteomes" id="UP000595197"/>
    </source>
</evidence>
<dbReference type="SUPFAM" id="SSF56281">
    <property type="entry name" value="Metallo-hydrolase/oxidoreductase"/>
    <property type="match status" value="1"/>
</dbReference>
<keyword evidence="3" id="KW-0378">Hydrolase</keyword>
<evidence type="ECO:0000256" key="3">
    <source>
        <dbReference type="ARBA" id="ARBA00022801"/>
    </source>
</evidence>
<protein>
    <submittedName>
        <fullName evidence="6">MBL fold metallo-hydrolase</fullName>
    </submittedName>
</protein>
<evidence type="ECO:0000313" key="6">
    <source>
        <dbReference type="EMBL" id="QQP91303.1"/>
    </source>
</evidence>
<dbReference type="PROSITE" id="PS51318">
    <property type="entry name" value="TAT"/>
    <property type="match status" value="1"/>
</dbReference>
<dbReference type="RefSeq" id="WP_201079069.1">
    <property type="nucleotide sequence ID" value="NZ_CP067420.1"/>
</dbReference>
<keyword evidence="2" id="KW-0479">Metal-binding</keyword>
<evidence type="ECO:0000256" key="1">
    <source>
        <dbReference type="ARBA" id="ARBA00007749"/>
    </source>
</evidence>
<dbReference type="Proteomes" id="UP000595197">
    <property type="component" value="Chromosome"/>
</dbReference>
<dbReference type="InterPro" id="IPR006311">
    <property type="entry name" value="TAT_signal"/>
</dbReference>
<dbReference type="InterPro" id="IPR001279">
    <property type="entry name" value="Metallo-B-lactamas"/>
</dbReference>
<dbReference type="SMART" id="SM00849">
    <property type="entry name" value="Lactamase_B"/>
    <property type="match status" value="1"/>
</dbReference>
<comment type="similarity">
    <text evidence="1">Belongs to the metallo-beta-lactamase superfamily.</text>
</comment>
<dbReference type="CDD" id="cd07720">
    <property type="entry name" value="OPHC2-like_MBL-fold"/>
    <property type="match status" value="1"/>
</dbReference>
<organism evidence="6 7">
    <name type="scientific">Skermanella cutis</name>
    <dbReference type="NCBI Taxonomy" id="2775420"/>
    <lineage>
        <taxon>Bacteria</taxon>
        <taxon>Pseudomonadati</taxon>
        <taxon>Pseudomonadota</taxon>
        <taxon>Alphaproteobacteria</taxon>
        <taxon>Rhodospirillales</taxon>
        <taxon>Azospirillaceae</taxon>
        <taxon>Skermanella</taxon>
    </lineage>
</organism>
<name>A0ABX7BAA4_9PROT</name>
<dbReference type="Pfam" id="PF00753">
    <property type="entry name" value="Lactamase_B"/>
    <property type="match status" value="1"/>
</dbReference>
<proteinExistence type="inferred from homology"/>
<keyword evidence="4" id="KW-0862">Zinc</keyword>
<feature type="domain" description="Metallo-beta-lactamase" evidence="5">
    <location>
        <begin position="100"/>
        <end position="303"/>
    </location>
</feature>
<gene>
    <name evidence="6" type="ORF">IGS68_08895</name>
</gene>
<dbReference type="EMBL" id="CP067420">
    <property type="protein sequence ID" value="QQP91303.1"/>
    <property type="molecule type" value="Genomic_DNA"/>
</dbReference>
<accession>A0ABX7BAA4</accession>
<dbReference type="PANTHER" id="PTHR42978">
    <property type="entry name" value="QUORUM-QUENCHING LACTONASE YTNP-RELATED-RELATED"/>
    <property type="match status" value="1"/>
</dbReference>
<reference evidence="6" key="1">
    <citation type="submission" date="2021-02" db="EMBL/GenBank/DDBJ databases">
        <title>Skermanella TT6 skin isolate.</title>
        <authorList>
            <person name="Lee K."/>
            <person name="Ganzorig M."/>
        </authorList>
    </citation>
    <scope>NUCLEOTIDE SEQUENCE</scope>
    <source>
        <strain evidence="6">TT6</strain>
    </source>
</reference>
<dbReference type="PANTHER" id="PTHR42978:SF6">
    <property type="entry name" value="QUORUM-QUENCHING LACTONASE YTNP-RELATED"/>
    <property type="match status" value="1"/>
</dbReference>
<evidence type="ECO:0000259" key="5">
    <source>
        <dbReference type="SMART" id="SM00849"/>
    </source>
</evidence>
<dbReference type="InterPro" id="IPR036866">
    <property type="entry name" value="RibonucZ/Hydroxyglut_hydro"/>
</dbReference>
<sequence>MSRNGLFLSRREMLIGASAAGVVGSLAGPLGNPAFARAPMLNTQAPYFYRFKLGDAEGTIVSDGTLPLGDPRKNFTGLSEEEIQRQLHDNFLPGDNAVLEQNVLVLNTGDRLVLFDTGMGSLQLFGPTTGKLMNNLRQAGIDPKDIDAVVMSHAHIDHCGGCMADDGTRNFPNAQYYITQADYEFWTDETKVPAQFKVFLDTAVKNLSPNRDRIKFIKDGEEFLPGIHAILAPGHTVGHTIFMINSGNSSLCYIADLAHHPVLLLEKPLTEFMYDTDPKQSAQSRMKMLTMLAANRTPILAYHFAWPGIGHVAKHGEGFRYHPQGMKMEL</sequence>
<evidence type="ECO:0000256" key="2">
    <source>
        <dbReference type="ARBA" id="ARBA00022723"/>
    </source>
</evidence>